<dbReference type="EMBL" id="RDFA01000002">
    <property type="protein sequence ID" value="RXK50565.1"/>
    <property type="molecule type" value="Genomic_DNA"/>
</dbReference>
<dbReference type="AlphaFoldDB" id="A0A498L774"/>
<sequence length="201" mass="22318">MASEETETQHRMGVDRDTYREFVEWVGEEPEEAKMEYRARGVGEDVIARTTATVGEWELGGEEMGQDRHHELHYGVPEEIETAVGSADPTDRIEAVETALSALTACINGTVQFNALREGMDVHEVETSVSITFDPQVLFGHADADRATEMLGDPAIEVEIHGDDLDDADREKLASYYRRSPVFDMLTSPHPTEPSVTVHGD</sequence>
<dbReference type="InterPro" id="IPR015946">
    <property type="entry name" value="KH_dom-like_a/b"/>
</dbReference>
<name>A0A498L774_9EURY</name>
<organism evidence="1 2">
    <name type="scientific">Halorientalis pallida</name>
    <dbReference type="NCBI Taxonomy" id="2479928"/>
    <lineage>
        <taxon>Archaea</taxon>
        <taxon>Methanobacteriati</taxon>
        <taxon>Methanobacteriota</taxon>
        <taxon>Stenosarchaea group</taxon>
        <taxon>Halobacteria</taxon>
        <taxon>Halobacteriales</taxon>
        <taxon>Haloarculaceae</taxon>
        <taxon>Halorientalis</taxon>
    </lineage>
</organism>
<gene>
    <name evidence="1" type="ORF">EAF64_08440</name>
</gene>
<evidence type="ECO:0000313" key="2">
    <source>
        <dbReference type="Proteomes" id="UP000289691"/>
    </source>
</evidence>
<keyword evidence="2" id="KW-1185">Reference proteome</keyword>
<dbReference type="SUPFAM" id="SSF82784">
    <property type="entry name" value="OsmC-like"/>
    <property type="match status" value="1"/>
</dbReference>
<proteinExistence type="predicted"/>
<dbReference type="Gene3D" id="3.30.300.20">
    <property type="match status" value="1"/>
</dbReference>
<reference evidence="1 2" key="1">
    <citation type="submission" date="2019-01" db="EMBL/GenBank/DDBJ databases">
        <title>Halorientalis sp. F13-25 a new haloarchaeum isolated from hypersaline water.</title>
        <authorList>
            <person name="Ana D.-V."/>
            <person name="Cristina S.-P."/>
            <person name="Antonio V."/>
        </authorList>
    </citation>
    <scope>NUCLEOTIDE SEQUENCE [LARGE SCALE GENOMIC DNA]</scope>
    <source>
        <strain evidence="1 2">F13-25</strain>
    </source>
</reference>
<dbReference type="OrthoDB" id="260720at2157"/>
<accession>A0A498L774</accession>
<evidence type="ECO:0000313" key="1">
    <source>
        <dbReference type="EMBL" id="RXK50565.1"/>
    </source>
</evidence>
<dbReference type="InterPro" id="IPR036102">
    <property type="entry name" value="OsmC/Ohrsf"/>
</dbReference>
<dbReference type="Proteomes" id="UP000289691">
    <property type="component" value="Unassembled WGS sequence"/>
</dbReference>
<dbReference type="RefSeq" id="WP_129068525.1">
    <property type="nucleotide sequence ID" value="NZ_RDFA01000002.1"/>
</dbReference>
<protein>
    <submittedName>
        <fullName evidence="1">OsmC family peroxiredoxin</fullName>
    </submittedName>
</protein>
<comment type="caution">
    <text evidence="1">The sequence shown here is derived from an EMBL/GenBank/DDBJ whole genome shotgun (WGS) entry which is preliminary data.</text>
</comment>